<comment type="caution">
    <text evidence="2">The sequence shown here is derived from an EMBL/GenBank/DDBJ whole genome shotgun (WGS) entry which is preliminary data.</text>
</comment>
<keyword evidence="3" id="KW-1185">Reference proteome</keyword>
<dbReference type="Proteomes" id="UP000031668">
    <property type="component" value="Unassembled WGS sequence"/>
</dbReference>
<reference evidence="2 3" key="1">
    <citation type="journal article" date="2014" name="Genome Biol. Evol.">
        <title>The genome of the myxosporean Thelohanellus kitauei shows adaptations to nutrient acquisition within its fish host.</title>
        <authorList>
            <person name="Yang Y."/>
            <person name="Xiong J."/>
            <person name="Zhou Z."/>
            <person name="Huo F."/>
            <person name="Miao W."/>
            <person name="Ran C."/>
            <person name="Liu Y."/>
            <person name="Zhang J."/>
            <person name="Feng J."/>
            <person name="Wang M."/>
            <person name="Wang M."/>
            <person name="Wang L."/>
            <person name="Yao B."/>
        </authorList>
    </citation>
    <scope>NUCLEOTIDE SEQUENCE [LARGE SCALE GENOMIC DNA]</scope>
    <source>
        <strain evidence="2">Wuqing</strain>
    </source>
</reference>
<dbReference type="OMA" id="AFLIMAN"/>
<evidence type="ECO:0000313" key="3">
    <source>
        <dbReference type="Proteomes" id="UP000031668"/>
    </source>
</evidence>
<dbReference type="GO" id="GO:0070545">
    <property type="term" value="C:PeBoW complex"/>
    <property type="evidence" value="ECO:0007669"/>
    <property type="project" value="TreeGrafter"/>
</dbReference>
<proteinExistence type="predicted"/>
<name>A0A0C2MZ27_THEKT</name>
<dbReference type="GO" id="GO:0003723">
    <property type="term" value="F:RNA binding"/>
    <property type="evidence" value="ECO:0007669"/>
    <property type="project" value="TreeGrafter"/>
</dbReference>
<comment type="subcellular location">
    <subcellularLocation>
        <location evidence="1">Nucleus</location>
    </subcellularLocation>
</comment>
<dbReference type="InterPro" id="IPR010613">
    <property type="entry name" value="PES"/>
</dbReference>
<protein>
    <submittedName>
        <fullName evidence="2">Pescadillo</fullName>
    </submittedName>
</protein>
<dbReference type="AlphaFoldDB" id="A0A0C2MZ27"/>
<dbReference type="PANTHER" id="PTHR12221">
    <property type="entry name" value="PESCADILLO - RELATED"/>
    <property type="match status" value="1"/>
</dbReference>
<accession>A0A0C2MZ27</accession>
<evidence type="ECO:0000256" key="1">
    <source>
        <dbReference type="ARBA" id="ARBA00004123"/>
    </source>
</evidence>
<dbReference type="OrthoDB" id="10264910at2759"/>
<organism evidence="2 3">
    <name type="scientific">Thelohanellus kitauei</name>
    <name type="common">Myxosporean</name>
    <dbReference type="NCBI Taxonomy" id="669202"/>
    <lineage>
        <taxon>Eukaryota</taxon>
        <taxon>Metazoa</taxon>
        <taxon>Cnidaria</taxon>
        <taxon>Myxozoa</taxon>
        <taxon>Myxosporea</taxon>
        <taxon>Bivalvulida</taxon>
        <taxon>Platysporina</taxon>
        <taxon>Myxobolidae</taxon>
        <taxon>Thelohanellus</taxon>
    </lineage>
</organism>
<dbReference type="Pfam" id="PF06732">
    <property type="entry name" value="Pescadillo_N"/>
    <property type="match status" value="1"/>
</dbReference>
<dbReference type="EMBL" id="JWZT01001161">
    <property type="protein sequence ID" value="KII72581.1"/>
    <property type="molecule type" value="Genomic_DNA"/>
</dbReference>
<dbReference type="GO" id="GO:0000463">
    <property type="term" value="P:maturation of LSU-rRNA from tricistronic rRNA transcript (SSU-rRNA, 5.8S rRNA, LSU-rRNA)"/>
    <property type="evidence" value="ECO:0007669"/>
    <property type="project" value="TreeGrafter"/>
</dbReference>
<dbReference type="PANTHER" id="PTHR12221:SF6">
    <property type="entry name" value="PESCADILLO HOMOLOG"/>
    <property type="match status" value="1"/>
</dbReference>
<gene>
    <name evidence="2" type="ORF">RF11_06411</name>
</gene>
<sequence>MTSSVYNGFVRVSPIAFLIMANKPKKKGEVGKVANHMSRNQAIRTLQISLRNFRRLCIYKGVYPLELKGKVVYHKKDIIFLSHDPLISFFRREKIYKDKVKKAKANNEELVVKDLLKSKPKLCLDHIIKQRYPTFDDAIRDLDDALSLVFTFADVPSSKHIPAEVIHKCQRLSSECFDFPSFII</sequence>
<evidence type="ECO:0000313" key="2">
    <source>
        <dbReference type="EMBL" id="KII72581.1"/>
    </source>
</evidence>